<protein>
    <submittedName>
        <fullName evidence="1">Type I restriction enzyme R protein</fullName>
    </submittedName>
</protein>
<reference key="1">
    <citation type="submission" date="2010-11" db="EMBL/GenBank/DDBJ databases">
        <title>The complete genome of Paludibacter propionicigenes DSM 17365.</title>
        <authorList>
            <consortium name="US DOE Joint Genome Institute (JGI-PGF)"/>
            <person name="Lucas S."/>
            <person name="Copeland A."/>
            <person name="Lapidus A."/>
            <person name="Bruce D."/>
            <person name="Goodwin L."/>
            <person name="Pitluck S."/>
            <person name="Kyrpides N."/>
            <person name="Mavromatis K."/>
            <person name="Ivanova N."/>
            <person name="Munk A.C."/>
            <person name="Brettin T."/>
            <person name="Detter J.C."/>
            <person name="Han C."/>
            <person name="Tapia R."/>
            <person name="Land M."/>
            <person name="Hauser L."/>
            <person name="Markowitz V."/>
            <person name="Cheng J.-F."/>
            <person name="Hugenholtz P."/>
            <person name="Woyke T."/>
            <person name="Wu D."/>
            <person name="Gronow S."/>
            <person name="Wellnitz S."/>
            <person name="Brambilla E."/>
            <person name="Klenk H.-P."/>
            <person name="Eisen J.A."/>
        </authorList>
    </citation>
    <scope>NUCLEOTIDE SEQUENCE</scope>
    <source>
        <strain>WB4</strain>
    </source>
</reference>
<dbReference type="AlphaFoldDB" id="E4T8P1"/>
<reference evidence="1 2" key="2">
    <citation type="journal article" date="2011" name="Stand. Genomic Sci.">
        <title>Complete genome sequence of Paludibacter propionicigenes type strain (WB4).</title>
        <authorList>
            <person name="Gronow S."/>
            <person name="Munk C."/>
            <person name="Lapidus A."/>
            <person name="Nolan M."/>
            <person name="Lucas S."/>
            <person name="Hammon N."/>
            <person name="Deshpande S."/>
            <person name="Cheng J.F."/>
            <person name="Tapia R."/>
            <person name="Han C."/>
            <person name="Goodwin L."/>
            <person name="Pitluck S."/>
            <person name="Liolios K."/>
            <person name="Ivanova N."/>
            <person name="Mavromatis K."/>
            <person name="Mikhailova N."/>
            <person name="Pati A."/>
            <person name="Chen A."/>
            <person name="Palaniappan K."/>
            <person name="Land M."/>
            <person name="Hauser L."/>
            <person name="Chang Y.J."/>
            <person name="Jeffries C.D."/>
            <person name="Brambilla E."/>
            <person name="Rohde M."/>
            <person name="Goker M."/>
            <person name="Detter J.C."/>
            <person name="Woyke T."/>
            <person name="Bristow J."/>
            <person name="Eisen J.A."/>
            <person name="Markowitz V."/>
            <person name="Hugenholtz P."/>
            <person name="Kyrpides N.C."/>
            <person name="Klenk H.P."/>
        </authorList>
    </citation>
    <scope>NUCLEOTIDE SEQUENCE [LARGE SCALE GENOMIC DNA]</scope>
    <source>
        <strain evidence="2">DSM 17365 / JCM 13257 / WB4</strain>
    </source>
</reference>
<evidence type="ECO:0000313" key="2">
    <source>
        <dbReference type="Proteomes" id="UP000008718"/>
    </source>
</evidence>
<evidence type="ECO:0000313" key="1">
    <source>
        <dbReference type="EMBL" id="ADQ81150.1"/>
    </source>
</evidence>
<name>E4T8P1_PALPW</name>
<sequence length="73" mass="8798">MFDNNVIKHKFSDFSRNNTISVEKNNLLSINTDKCCLKRRQTTIFNTFLLEFINHVCKKSFLDKNNYYFCNKH</sequence>
<gene>
    <name evidence="1" type="ordered locus">Palpr_3022</name>
</gene>
<dbReference type="EMBL" id="CP002345">
    <property type="protein sequence ID" value="ADQ81150.1"/>
    <property type="molecule type" value="Genomic_DNA"/>
</dbReference>
<dbReference type="HOGENOM" id="CLU_2701366_0_0_10"/>
<dbReference type="Proteomes" id="UP000008718">
    <property type="component" value="Chromosome"/>
</dbReference>
<dbReference type="KEGG" id="ppn:Palpr_3022"/>
<accession>E4T8P1</accession>
<keyword evidence="2" id="KW-1185">Reference proteome</keyword>
<dbReference type="STRING" id="694427.Palpr_3022"/>
<organism evidence="1 2">
    <name type="scientific">Paludibacter propionicigenes (strain DSM 17365 / JCM 13257 / WB4)</name>
    <dbReference type="NCBI Taxonomy" id="694427"/>
    <lineage>
        <taxon>Bacteria</taxon>
        <taxon>Pseudomonadati</taxon>
        <taxon>Bacteroidota</taxon>
        <taxon>Bacteroidia</taxon>
        <taxon>Bacteroidales</taxon>
        <taxon>Paludibacteraceae</taxon>
        <taxon>Paludibacter</taxon>
    </lineage>
</organism>
<proteinExistence type="predicted"/>